<comment type="caution">
    <text evidence="2">The sequence shown here is derived from an EMBL/GenBank/DDBJ whole genome shotgun (WGS) entry which is preliminary data.</text>
</comment>
<accession>A0AAV0VP12</accession>
<organism evidence="2 3">
    <name type="scientific">Macrosiphum euphorbiae</name>
    <name type="common">potato aphid</name>
    <dbReference type="NCBI Taxonomy" id="13131"/>
    <lineage>
        <taxon>Eukaryota</taxon>
        <taxon>Metazoa</taxon>
        <taxon>Ecdysozoa</taxon>
        <taxon>Arthropoda</taxon>
        <taxon>Hexapoda</taxon>
        <taxon>Insecta</taxon>
        <taxon>Pterygota</taxon>
        <taxon>Neoptera</taxon>
        <taxon>Paraneoptera</taxon>
        <taxon>Hemiptera</taxon>
        <taxon>Sternorrhyncha</taxon>
        <taxon>Aphidomorpha</taxon>
        <taxon>Aphidoidea</taxon>
        <taxon>Aphididae</taxon>
        <taxon>Macrosiphini</taxon>
        <taxon>Macrosiphum</taxon>
    </lineage>
</organism>
<sequence length="144" mass="15785">MWLNLNPQKQGPSFPFTLVSRNKAAASSQTQSVADESSLSPPNGRKIGPNSSRSRPRMSSRPGTNTAIYRKAKASDSAKHIQSTLLKLPNTRTLTPAWHNVTTISKHLTTLVSGLKSRKPGPRWWELNPESLTAQRGQLTDTGL</sequence>
<dbReference type="AlphaFoldDB" id="A0AAV0VP12"/>
<feature type="compositionally biased region" description="Polar residues" evidence="1">
    <location>
        <begin position="25"/>
        <end position="41"/>
    </location>
</feature>
<feature type="region of interest" description="Disordered" evidence="1">
    <location>
        <begin position="22"/>
        <end position="65"/>
    </location>
</feature>
<dbReference type="Proteomes" id="UP001160148">
    <property type="component" value="Unassembled WGS sequence"/>
</dbReference>
<evidence type="ECO:0000313" key="2">
    <source>
        <dbReference type="EMBL" id="CAI6346029.1"/>
    </source>
</evidence>
<gene>
    <name evidence="2" type="ORF">MEUPH1_LOCUS2978</name>
</gene>
<proteinExistence type="predicted"/>
<dbReference type="EMBL" id="CARXXK010000001">
    <property type="protein sequence ID" value="CAI6346029.1"/>
    <property type="molecule type" value="Genomic_DNA"/>
</dbReference>
<name>A0AAV0VP12_9HEMI</name>
<evidence type="ECO:0000313" key="3">
    <source>
        <dbReference type="Proteomes" id="UP001160148"/>
    </source>
</evidence>
<keyword evidence="3" id="KW-1185">Reference proteome</keyword>
<evidence type="ECO:0000256" key="1">
    <source>
        <dbReference type="SAM" id="MobiDB-lite"/>
    </source>
</evidence>
<feature type="compositionally biased region" description="Low complexity" evidence="1">
    <location>
        <begin position="51"/>
        <end position="62"/>
    </location>
</feature>
<reference evidence="2 3" key="1">
    <citation type="submission" date="2023-01" db="EMBL/GenBank/DDBJ databases">
        <authorList>
            <person name="Whitehead M."/>
        </authorList>
    </citation>
    <scope>NUCLEOTIDE SEQUENCE [LARGE SCALE GENOMIC DNA]</scope>
</reference>
<protein>
    <submittedName>
        <fullName evidence="2">Uncharacterized protein</fullName>
    </submittedName>
</protein>